<dbReference type="SUPFAM" id="SSF47413">
    <property type="entry name" value="lambda repressor-like DNA-binding domains"/>
    <property type="match status" value="1"/>
</dbReference>
<reference evidence="1 2" key="2">
    <citation type="journal article" date="2011" name="ISME J.">
        <title>RNA-seq reveals cooperative metabolic interactions between two termite-gut spirochete species in co-culture.</title>
        <authorList>
            <person name="Rosenthal A.Z."/>
            <person name="Matson E.G."/>
            <person name="Eldar A."/>
            <person name="Leadbetter J.R."/>
        </authorList>
    </citation>
    <scope>NUCLEOTIDE SEQUENCE [LARGE SCALE GENOMIC DNA]</scope>
    <source>
        <strain evidence="2">ATCC BAA-887 / DSM 12427 / ZAS-2</strain>
    </source>
</reference>
<proteinExistence type="predicted"/>
<protein>
    <submittedName>
        <fullName evidence="1">Uncharacterized protein</fullName>
    </submittedName>
</protein>
<organism evidence="1 2">
    <name type="scientific">Treponema primitia (strain ATCC BAA-887 / DSM 12427 / ZAS-2)</name>
    <dbReference type="NCBI Taxonomy" id="545694"/>
    <lineage>
        <taxon>Bacteria</taxon>
        <taxon>Pseudomonadati</taxon>
        <taxon>Spirochaetota</taxon>
        <taxon>Spirochaetia</taxon>
        <taxon>Spirochaetales</taxon>
        <taxon>Treponemataceae</taxon>
        <taxon>Treponema</taxon>
    </lineage>
</organism>
<keyword evidence="2" id="KW-1185">Reference proteome</keyword>
<dbReference type="AlphaFoldDB" id="F5YHA5"/>
<accession>F5YHA5</accession>
<dbReference type="KEGG" id="tpi:TREPR_1099"/>
<dbReference type="GO" id="GO:0003677">
    <property type="term" value="F:DNA binding"/>
    <property type="evidence" value="ECO:0007669"/>
    <property type="project" value="InterPro"/>
</dbReference>
<sequence length="107" mass="12721">MDPQRAFVILLKNYRLNSHITQKQVAEMLGMKNIYNYQGLEKESNPSFKIINQQPRPKGTRYVVLIRYLYSGFNTFFKRPKGRGIKPLNTNKIYTVFPEIKLEYLFL</sequence>
<name>F5YHA5_TREPZ</name>
<reference evidence="2" key="1">
    <citation type="submission" date="2009-12" db="EMBL/GenBank/DDBJ databases">
        <title>Complete sequence of Treponema primitia strain ZAS-2.</title>
        <authorList>
            <person name="Tetu S.G."/>
            <person name="Matson E."/>
            <person name="Ren Q."/>
            <person name="Seshadri R."/>
            <person name="Elbourne L."/>
            <person name="Hassan K.A."/>
            <person name="Durkin A."/>
            <person name="Radune D."/>
            <person name="Mohamoud Y."/>
            <person name="Shay R."/>
            <person name="Jin S."/>
            <person name="Zhang X."/>
            <person name="Lucey K."/>
            <person name="Ballor N.R."/>
            <person name="Ottesen E."/>
            <person name="Rosenthal R."/>
            <person name="Allen A."/>
            <person name="Leadbetter J.R."/>
            <person name="Paulsen I.T."/>
        </authorList>
    </citation>
    <scope>NUCLEOTIDE SEQUENCE [LARGE SCALE GENOMIC DNA]</scope>
    <source>
        <strain evidence="2">ATCC BAA-887 / DSM 12427 / ZAS-2</strain>
    </source>
</reference>
<dbReference type="InterPro" id="IPR010982">
    <property type="entry name" value="Lambda_DNA-bd_dom_sf"/>
</dbReference>
<dbReference type="EMBL" id="CP001843">
    <property type="protein sequence ID" value="AEF85187.1"/>
    <property type="molecule type" value="Genomic_DNA"/>
</dbReference>
<dbReference type="InterPro" id="IPR001387">
    <property type="entry name" value="Cro/C1-type_HTH"/>
</dbReference>
<dbReference type="STRING" id="545694.TREPR_1099"/>
<dbReference type="Proteomes" id="UP000009223">
    <property type="component" value="Chromosome"/>
</dbReference>
<evidence type="ECO:0000313" key="2">
    <source>
        <dbReference type="Proteomes" id="UP000009223"/>
    </source>
</evidence>
<dbReference type="CDD" id="cd00093">
    <property type="entry name" value="HTH_XRE"/>
    <property type="match status" value="1"/>
</dbReference>
<evidence type="ECO:0000313" key="1">
    <source>
        <dbReference type="EMBL" id="AEF85187.1"/>
    </source>
</evidence>
<dbReference type="HOGENOM" id="CLU_2208890_0_0_12"/>
<gene>
    <name evidence="1" type="ordered locus">TREPR_1099</name>
</gene>